<proteinExistence type="inferred from homology"/>
<dbReference type="SUPFAM" id="SSF52540">
    <property type="entry name" value="P-loop containing nucleoside triphosphate hydrolases"/>
    <property type="match status" value="1"/>
</dbReference>
<dbReference type="RefSeq" id="WP_354697311.1">
    <property type="nucleotide sequence ID" value="NZ_CP114014.1"/>
</dbReference>
<keyword evidence="4 7" id="KW-0812">Transmembrane</keyword>
<dbReference type="PANTHER" id="PTHR37937:SF1">
    <property type="entry name" value="CONJUGATIVE TRANSFER: DNA TRANSPORT"/>
    <property type="match status" value="1"/>
</dbReference>
<dbReference type="PANTHER" id="PTHR37937">
    <property type="entry name" value="CONJUGATIVE TRANSFER: DNA TRANSPORT"/>
    <property type="match status" value="1"/>
</dbReference>
<dbReference type="AlphaFoldDB" id="A0AAU7AXL9"/>
<evidence type="ECO:0000256" key="7">
    <source>
        <dbReference type="SAM" id="Phobius"/>
    </source>
</evidence>
<dbReference type="Gene3D" id="3.40.50.300">
    <property type="entry name" value="P-loop containing nucleotide triphosphate hydrolases"/>
    <property type="match status" value="1"/>
</dbReference>
<comment type="subcellular location">
    <subcellularLocation>
        <location evidence="1">Cell membrane</location>
        <topology evidence="1">Multi-pass membrane protein</topology>
    </subcellularLocation>
</comment>
<name>A0AAU7AXL9_9ACTN</name>
<evidence type="ECO:0000256" key="4">
    <source>
        <dbReference type="ARBA" id="ARBA00022692"/>
    </source>
</evidence>
<sequence length="578" mass="62551">MTTTPTPQPDLSPVALYTVFAGAILAAASWLLCTAITLISTQTIPPPAPAIIGMARLPWHTSDPAAGFPPVLRDDLPPAAAFWVITILVLLLLTSGAAAVAMYIDALRGRKELARRPYDPRGHVSPRAFARPRDLAHLCTGDPDSFTMLRLDGQLIGSSPESHVLLIAPTSSGKTTGPVTTWTLEHHGPAIITSTKADIVHLTANARAAQGPVWIYAPGVPDHALGMPACGWTPLTGCENWEHAQMTGGWLASTPGSGDGEQSDGARFYTHEAGRLLAPLLHAAALGDHTMSDVNRWLRTGDAVPMSILKSAGADRAYDVLDGFAQMEHRARSLTVASAGQLIDAYEYETIARTDRRDFTPEQLLAGGTLYLVAPEGRQQLVGPLFTALLGAIFRAAEMHALEHQPLKPELRVILDEARHLAALDNLPHLLAVSRGWGVRIATVWQNLDQITSRYGKQTDAILGNSLAQMFLGPIRDPGTREYLTALLDTETRDEVTYDLDALRGRRARTAHARPQAKASAQTLQQLPPGVAILINGSDLPVKGRVARWWEREDLTRIIDAGAHVPARRRLPAIWRGR</sequence>
<dbReference type="InterPro" id="IPR051539">
    <property type="entry name" value="T4SS-coupling_protein"/>
</dbReference>
<evidence type="ECO:0000256" key="5">
    <source>
        <dbReference type="ARBA" id="ARBA00022989"/>
    </source>
</evidence>
<evidence type="ECO:0000313" key="8">
    <source>
        <dbReference type="EMBL" id="XAY06072.1"/>
    </source>
</evidence>
<dbReference type="InterPro" id="IPR003688">
    <property type="entry name" value="TraG/VirD4"/>
</dbReference>
<evidence type="ECO:0000256" key="3">
    <source>
        <dbReference type="ARBA" id="ARBA00022475"/>
    </source>
</evidence>
<keyword evidence="6 7" id="KW-0472">Membrane</keyword>
<protein>
    <recommendedName>
        <fullName evidence="9">Type IV secretory system conjugative DNA transfer family protein</fullName>
    </recommendedName>
</protein>
<accession>A0AAU7AXL9</accession>
<comment type="similarity">
    <text evidence="2">Belongs to the VirD4/TraG family.</text>
</comment>
<dbReference type="EMBL" id="CP114014">
    <property type="protein sequence ID" value="XAY06072.1"/>
    <property type="molecule type" value="Genomic_DNA"/>
</dbReference>
<dbReference type="Pfam" id="PF02534">
    <property type="entry name" value="T4SS-DNA_transf"/>
    <property type="match status" value="1"/>
</dbReference>
<keyword evidence="3" id="KW-1003">Cell membrane</keyword>
<feature type="transmembrane region" description="Helical" evidence="7">
    <location>
        <begin position="14"/>
        <end position="39"/>
    </location>
</feature>
<dbReference type="GO" id="GO:0005886">
    <property type="term" value="C:plasma membrane"/>
    <property type="evidence" value="ECO:0007669"/>
    <property type="project" value="UniProtKB-SubCell"/>
</dbReference>
<evidence type="ECO:0000256" key="6">
    <source>
        <dbReference type="ARBA" id="ARBA00023136"/>
    </source>
</evidence>
<feature type="transmembrane region" description="Helical" evidence="7">
    <location>
        <begin position="80"/>
        <end position="106"/>
    </location>
</feature>
<dbReference type="CDD" id="cd01127">
    <property type="entry name" value="TrwB_TraG_TraD_VirD4"/>
    <property type="match status" value="1"/>
</dbReference>
<dbReference type="InterPro" id="IPR027417">
    <property type="entry name" value="P-loop_NTPase"/>
</dbReference>
<evidence type="ECO:0000256" key="2">
    <source>
        <dbReference type="ARBA" id="ARBA00008806"/>
    </source>
</evidence>
<keyword evidence="5 7" id="KW-1133">Transmembrane helix</keyword>
<dbReference type="KEGG" id="parq:DSM112329_02934"/>
<gene>
    <name evidence="8" type="ORF">DSM112329_02934</name>
</gene>
<reference evidence="8" key="1">
    <citation type="submission" date="2022-12" db="EMBL/GenBank/DDBJ databases">
        <title>Paraconexibacter alkalitolerans sp. nov. and Baekduia alba sp. nov., isolated from soil and emended description of the genera Paraconexibacter (Chun et al., 2020) and Baekduia (An et al., 2020).</title>
        <authorList>
            <person name="Vieira S."/>
            <person name="Huber K.J."/>
            <person name="Geppert A."/>
            <person name="Wolf J."/>
            <person name="Neumann-Schaal M."/>
            <person name="Muesken M."/>
            <person name="Overmann J."/>
        </authorList>
    </citation>
    <scope>NUCLEOTIDE SEQUENCE</scope>
    <source>
        <strain evidence="8">AEG42_29</strain>
    </source>
</reference>
<evidence type="ECO:0008006" key="9">
    <source>
        <dbReference type="Google" id="ProtNLM"/>
    </source>
</evidence>
<organism evidence="8">
    <name type="scientific">Paraconexibacter sp. AEG42_29</name>
    <dbReference type="NCBI Taxonomy" id="2997339"/>
    <lineage>
        <taxon>Bacteria</taxon>
        <taxon>Bacillati</taxon>
        <taxon>Actinomycetota</taxon>
        <taxon>Thermoleophilia</taxon>
        <taxon>Solirubrobacterales</taxon>
        <taxon>Paraconexibacteraceae</taxon>
        <taxon>Paraconexibacter</taxon>
    </lineage>
</organism>
<evidence type="ECO:0000256" key="1">
    <source>
        <dbReference type="ARBA" id="ARBA00004651"/>
    </source>
</evidence>